<proteinExistence type="predicted"/>
<name>A0A841P9N7_9HYPH</name>
<dbReference type="Proteomes" id="UP000556329">
    <property type="component" value="Unassembled WGS sequence"/>
</dbReference>
<reference evidence="1 2" key="1">
    <citation type="submission" date="2020-08" db="EMBL/GenBank/DDBJ databases">
        <title>Genomic Encyclopedia of Type Strains, Phase IV (KMG-IV): sequencing the most valuable type-strain genomes for metagenomic binning, comparative biology and taxonomic classification.</title>
        <authorList>
            <person name="Goeker M."/>
        </authorList>
    </citation>
    <scope>NUCLEOTIDE SEQUENCE [LARGE SCALE GENOMIC DNA]</scope>
    <source>
        <strain evidence="1 2">DSM 100039</strain>
    </source>
</reference>
<evidence type="ECO:0000313" key="2">
    <source>
        <dbReference type="Proteomes" id="UP000556329"/>
    </source>
</evidence>
<protein>
    <submittedName>
        <fullName evidence="1">Uncharacterized protein</fullName>
    </submittedName>
</protein>
<organism evidence="1 2">
    <name type="scientific">Mesorhizobium sangaii</name>
    <dbReference type="NCBI Taxonomy" id="505389"/>
    <lineage>
        <taxon>Bacteria</taxon>
        <taxon>Pseudomonadati</taxon>
        <taxon>Pseudomonadota</taxon>
        <taxon>Alphaproteobacteria</taxon>
        <taxon>Hyphomicrobiales</taxon>
        <taxon>Phyllobacteriaceae</taxon>
        <taxon>Mesorhizobium</taxon>
    </lineage>
</organism>
<dbReference type="EMBL" id="JACHEF010000001">
    <property type="protein sequence ID" value="MBB6407660.1"/>
    <property type="molecule type" value="Genomic_DNA"/>
</dbReference>
<sequence length="40" mass="4516">MKSPLPLASPKDDMRSVSSMVEKILTTYLRDKGYLKDTAE</sequence>
<dbReference type="RefSeq" id="WP_281391348.1">
    <property type="nucleotide sequence ID" value="NZ_JACHEF010000001.1"/>
</dbReference>
<comment type="caution">
    <text evidence="1">The sequence shown here is derived from an EMBL/GenBank/DDBJ whole genome shotgun (WGS) entry which is preliminary data.</text>
</comment>
<dbReference type="AlphaFoldDB" id="A0A841P9N7"/>
<evidence type="ECO:0000313" key="1">
    <source>
        <dbReference type="EMBL" id="MBB6407660.1"/>
    </source>
</evidence>
<keyword evidence="2" id="KW-1185">Reference proteome</keyword>
<gene>
    <name evidence="1" type="ORF">HNQ71_000304</name>
</gene>
<accession>A0A841P9N7</accession>